<gene>
    <name evidence="5" type="ORF">AMECASPLE_011107</name>
</gene>
<accession>A0ABV0XDQ9</accession>
<dbReference type="PANTHER" id="PTHR10026">
    <property type="entry name" value="CYCLIN"/>
    <property type="match status" value="1"/>
</dbReference>
<dbReference type="InterPro" id="IPR006671">
    <property type="entry name" value="Cyclin_N"/>
</dbReference>
<keyword evidence="6" id="KW-1185">Reference proteome</keyword>
<evidence type="ECO:0000256" key="1">
    <source>
        <dbReference type="ARBA" id="ARBA00023127"/>
    </source>
</evidence>
<organism evidence="5 6">
    <name type="scientific">Ameca splendens</name>
    <dbReference type="NCBI Taxonomy" id="208324"/>
    <lineage>
        <taxon>Eukaryota</taxon>
        <taxon>Metazoa</taxon>
        <taxon>Chordata</taxon>
        <taxon>Craniata</taxon>
        <taxon>Vertebrata</taxon>
        <taxon>Euteleostomi</taxon>
        <taxon>Actinopterygii</taxon>
        <taxon>Neopterygii</taxon>
        <taxon>Teleostei</taxon>
        <taxon>Neoteleostei</taxon>
        <taxon>Acanthomorphata</taxon>
        <taxon>Ovalentaria</taxon>
        <taxon>Atherinomorphae</taxon>
        <taxon>Cyprinodontiformes</taxon>
        <taxon>Goodeidae</taxon>
        <taxon>Ameca</taxon>
    </lineage>
</organism>
<proteinExistence type="inferred from homology"/>
<dbReference type="Pfam" id="PF00134">
    <property type="entry name" value="Cyclin_N"/>
    <property type="match status" value="1"/>
</dbReference>
<sequence length="204" mass="22868">MQRHSKLSNKLAFRLVVIKSGLPLSVGVMEGSTCRLTAAPEGEPRPSGSRQSGRDAGSEPTRDMRTHFRVCRFIMESGVKLGMRSVPVATACVLYHRFFQRVTPGVYEPYLVAMSCLYLAGKVEEQHIRTRDIINVSHSTLPISDTLQLCLEEIKSWINNKFLQLKSSRIEGIFICTPHQLHLSLIITITFIWTSDSPLLSPAL</sequence>
<name>A0ABV0XDQ9_9TELE</name>
<evidence type="ECO:0000259" key="4">
    <source>
        <dbReference type="SMART" id="SM00385"/>
    </source>
</evidence>
<dbReference type="SUPFAM" id="SSF47954">
    <property type="entry name" value="Cyclin-like"/>
    <property type="match status" value="1"/>
</dbReference>
<evidence type="ECO:0000256" key="2">
    <source>
        <dbReference type="RuleBase" id="RU000383"/>
    </source>
</evidence>
<dbReference type="InterPro" id="IPR036915">
    <property type="entry name" value="Cyclin-like_sf"/>
</dbReference>
<dbReference type="InterPro" id="IPR043198">
    <property type="entry name" value="Cyclin/Ssn8"/>
</dbReference>
<dbReference type="EMBL" id="JAHRIP010000661">
    <property type="protein sequence ID" value="MEQ2279598.1"/>
    <property type="molecule type" value="Genomic_DNA"/>
</dbReference>
<keyword evidence="1 2" id="KW-0195">Cyclin</keyword>
<comment type="similarity">
    <text evidence="2">Belongs to the cyclin family.</text>
</comment>
<evidence type="ECO:0000256" key="3">
    <source>
        <dbReference type="SAM" id="MobiDB-lite"/>
    </source>
</evidence>
<feature type="region of interest" description="Disordered" evidence="3">
    <location>
        <begin position="37"/>
        <end position="62"/>
    </location>
</feature>
<reference evidence="5 6" key="1">
    <citation type="submission" date="2021-06" db="EMBL/GenBank/DDBJ databases">
        <authorList>
            <person name="Palmer J.M."/>
        </authorList>
    </citation>
    <scope>NUCLEOTIDE SEQUENCE [LARGE SCALE GENOMIC DNA]</scope>
    <source>
        <strain evidence="5 6">AS_MEX2019</strain>
        <tissue evidence="5">Muscle</tissue>
    </source>
</reference>
<feature type="domain" description="Cyclin-like" evidence="4">
    <location>
        <begin position="72"/>
        <end position="156"/>
    </location>
</feature>
<comment type="caution">
    <text evidence="5">The sequence shown here is derived from an EMBL/GenBank/DDBJ whole genome shotgun (WGS) entry which is preliminary data.</text>
</comment>
<evidence type="ECO:0000313" key="6">
    <source>
        <dbReference type="Proteomes" id="UP001469553"/>
    </source>
</evidence>
<dbReference type="SMART" id="SM00385">
    <property type="entry name" value="CYCLIN"/>
    <property type="match status" value="1"/>
</dbReference>
<dbReference type="InterPro" id="IPR048055">
    <property type="entry name" value="Cyclin-Q_first_cyclin_box"/>
</dbReference>
<protein>
    <recommendedName>
        <fullName evidence="4">Cyclin-like domain-containing protein</fullName>
    </recommendedName>
</protein>
<dbReference type="Gene3D" id="1.10.472.10">
    <property type="entry name" value="Cyclin-like"/>
    <property type="match status" value="1"/>
</dbReference>
<evidence type="ECO:0000313" key="5">
    <source>
        <dbReference type="EMBL" id="MEQ2279598.1"/>
    </source>
</evidence>
<dbReference type="InterPro" id="IPR013763">
    <property type="entry name" value="Cyclin-like_dom"/>
</dbReference>
<feature type="compositionally biased region" description="Basic and acidic residues" evidence="3">
    <location>
        <begin position="52"/>
        <end position="62"/>
    </location>
</feature>
<feature type="non-terminal residue" evidence="5">
    <location>
        <position position="204"/>
    </location>
</feature>
<dbReference type="CDD" id="cd20534">
    <property type="entry name" value="CYCLIN_CCNM_CCNQ_rpt1"/>
    <property type="match status" value="1"/>
</dbReference>
<dbReference type="Proteomes" id="UP001469553">
    <property type="component" value="Unassembled WGS sequence"/>
</dbReference>